<proteinExistence type="predicted"/>
<name>A0AAD6PXT2_9ROSI</name>
<evidence type="ECO:0000313" key="1">
    <source>
        <dbReference type="EMBL" id="KAJ6970610.1"/>
    </source>
</evidence>
<sequence>MVVAFNFVVFKPMFNSFLQERPFRQYPTHFHERSNLSSFHSCKLEMVLP</sequence>
<reference evidence="1" key="1">
    <citation type="journal article" date="2023" name="Mol. Ecol. Resour.">
        <title>Chromosome-level genome assembly of a triploid poplar Populus alba 'Berolinensis'.</title>
        <authorList>
            <person name="Chen S."/>
            <person name="Yu Y."/>
            <person name="Wang X."/>
            <person name="Wang S."/>
            <person name="Zhang T."/>
            <person name="Zhou Y."/>
            <person name="He R."/>
            <person name="Meng N."/>
            <person name="Wang Y."/>
            <person name="Liu W."/>
            <person name="Liu Z."/>
            <person name="Liu J."/>
            <person name="Guo Q."/>
            <person name="Huang H."/>
            <person name="Sederoff R.R."/>
            <person name="Wang G."/>
            <person name="Qu G."/>
            <person name="Chen S."/>
        </authorList>
    </citation>
    <scope>NUCLEOTIDE SEQUENCE</scope>
    <source>
        <strain evidence="1">SC-2020</strain>
    </source>
</reference>
<organism evidence="1 2">
    <name type="scientific">Populus alba x Populus x berolinensis</name>
    <dbReference type="NCBI Taxonomy" id="444605"/>
    <lineage>
        <taxon>Eukaryota</taxon>
        <taxon>Viridiplantae</taxon>
        <taxon>Streptophyta</taxon>
        <taxon>Embryophyta</taxon>
        <taxon>Tracheophyta</taxon>
        <taxon>Spermatophyta</taxon>
        <taxon>Magnoliopsida</taxon>
        <taxon>eudicotyledons</taxon>
        <taxon>Gunneridae</taxon>
        <taxon>Pentapetalae</taxon>
        <taxon>rosids</taxon>
        <taxon>fabids</taxon>
        <taxon>Malpighiales</taxon>
        <taxon>Salicaceae</taxon>
        <taxon>Saliceae</taxon>
        <taxon>Populus</taxon>
    </lineage>
</organism>
<dbReference type="AlphaFoldDB" id="A0AAD6PXT2"/>
<accession>A0AAD6PXT2</accession>
<evidence type="ECO:0000313" key="2">
    <source>
        <dbReference type="Proteomes" id="UP001164929"/>
    </source>
</evidence>
<keyword evidence="2" id="KW-1185">Reference proteome</keyword>
<dbReference type="EMBL" id="JAQIZT010000015">
    <property type="protein sequence ID" value="KAJ6970610.1"/>
    <property type="molecule type" value="Genomic_DNA"/>
</dbReference>
<comment type="caution">
    <text evidence="1">The sequence shown here is derived from an EMBL/GenBank/DDBJ whole genome shotgun (WGS) entry which is preliminary data.</text>
</comment>
<protein>
    <submittedName>
        <fullName evidence="1">Uncharacterized protein</fullName>
    </submittedName>
</protein>
<dbReference type="Proteomes" id="UP001164929">
    <property type="component" value="Chromosome 15"/>
</dbReference>
<gene>
    <name evidence="1" type="ORF">NC653_035021</name>
</gene>